<feature type="transmembrane region" description="Helical" evidence="8">
    <location>
        <begin position="350"/>
        <end position="371"/>
    </location>
</feature>
<evidence type="ECO:0000256" key="8">
    <source>
        <dbReference type="SAM" id="Phobius"/>
    </source>
</evidence>
<reference evidence="10 11" key="1">
    <citation type="journal article" date="2014" name="BMC Genomics">
        <title>Oil accumulation mechanisms of the oleaginous microalga Chlorella protothecoides revealed through its genome, transcriptomes, and proteomes.</title>
        <authorList>
            <person name="Gao C."/>
            <person name="Wang Y."/>
            <person name="Shen Y."/>
            <person name="Yan D."/>
            <person name="He X."/>
            <person name="Dai J."/>
            <person name="Wu Q."/>
        </authorList>
    </citation>
    <scope>NUCLEOTIDE SEQUENCE [LARGE SCALE GENOMIC DNA]</scope>
    <source>
        <strain evidence="10 11">0710</strain>
    </source>
</reference>
<sequence>MAGANSLGEVAQNLATLNNTIQQELADLTIGAIPGYTDINAGWTLQSGYLVFFMQAGFAMLCAGAVRAKNAKNIILLNLLDACLGSMCWYITGFAFAFGDPTAADDGTYAWYSPFIGHRFFAMNQLPRTSYVTWFFQFTFAATGATIVSGAVAERCRFESYLLYEMMLVSLVYPVVAHWVWSPFGWLSAGRNTATVSGSYLLFSGSGVYDFAGDGPVHMVGGFASLAGAWILGPRLGRFDAAGNPIDMPGHNASLNLLGVFTWAAIIIGLFAGGVYIIASRVNLNLLKIDDPLDAIAVHAGCAVWGMIAGAAFADLGMVEDYYGASPYGEDTTREYGFIMGGGGKLLGAHLVYIICIAAWVLGIMGPYFFILKRLGIFRVSPEVETAGLDASYHGGHAYPHEVTGKGQAYKNEAFDKEENGLTAAKVQMQIDMALGKLKEELTHPSDKSE</sequence>
<dbReference type="AlphaFoldDB" id="A0A087SLU3"/>
<dbReference type="Gene3D" id="1.10.3430.10">
    <property type="entry name" value="Ammonium transporter AmtB like domains"/>
    <property type="match status" value="2"/>
</dbReference>
<feature type="domain" description="Ammonium transporter AmtB-like" evidence="9">
    <location>
        <begin position="43"/>
        <end position="261"/>
    </location>
</feature>
<feature type="transmembrane region" description="Helical" evidence="8">
    <location>
        <begin position="131"/>
        <end position="153"/>
    </location>
</feature>
<keyword evidence="7" id="KW-0924">Ammonia transport</keyword>
<dbReference type="PANTHER" id="PTHR11730:SF6">
    <property type="entry name" value="AMMONIUM TRANSPORTER"/>
    <property type="match status" value="1"/>
</dbReference>
<evidence type="ECO:0000259" key="9">
    <source>
        <dbReference type="Pfam" id="PF00909"/>
    </source>
</evidence>
<evidence type="ECO:0000256" key="1">
    <source>
        <dbReference type="ARBA" id="ARBA00004141"/>
    </source>
</evidence>
<evidence type="ECO:0000256" key="4">
    <source>
        <dbReference type="ARBA" id="ARBA00022692"/>
    </source>
</evidence>
<evidence type="ECO:0000256" key="3">
    <source>
        <dbReference type="ARBA" id="ARBA00022448"/>
    </source>
</evidence>
<feature type="transmembrane region" description="Helical" evidence="8">
    <location>
        <begin position="291"/>
        <end position="314"/>
    </location>
</feature>
<accession>A0A087SLU3</accession>
<dbReference type="GO" id="GO:0005886">
    <property type="term" value="C:plasma membrane"/>
    <property type="evidence" value="ECO:0007669"/>
    <property type="project" value="TreeGrafter"/>
</dbReference>
<name>A0A087SLU3_AUXPR</name>
<evidence type="ECO:0000313" key="10">
    <source>
        <dbReference type="EMBL" id="KFM26697.1"/>
    </source>
</evidence>
<dbReference type="GO" id="GO:0008519">
    <property type="term" value="F:ammonium channel activity"/>
    <property type="evidence" value="ECO:0007669"/>
    <property type="project" value="InterPro"/>
</dbReference>
<comment type="subcellular location">
    <subcellularLocation>
        <location evidence="1">Membrane</location>
        <topology evidence="1">Multi-pass membrane protein</topology>
    </subcellularLocation>
</comment>
<dbReference type="eggNOG" id="KOG0682">
    <property type="taxonomic scope" value="Eukaryota"/>
</dbReference>
<feature type="transmembrane region" description="Helical" evidence="8">
    <location>
        <begin position="257"/>
        <end position="279"/>
    </location>
</feature>
<protein>
    <submittedName>
        <fullName evidence="10">Ammonium transporter 1 member 3</fullName>
    </submittedName>
</protein>
<keyword evidence="4 8" id="KW-0812">Transmembrane</keyword>
<dbReference type="SUPFAM" id="SSF111352">
    <property type="entry name" value="Ammonium transporter"/>
    <property type="match status" value="1"/>
</dbReference>
<keyword evidence="3" id="KW-0813">Transport</keyword>
<feature type="transmembrane region" description="Helical" evidence="8">
    <location>
        <begin position="162"/>
        <end position="181"/>
    </location>
</feature>
<evidence type="ECO:0000256" key="5">
    <source>
        <dbReference type="ARBA" id="ARBA00022989"/>
    </source>
</evidence>
<keyword evidence="5 8" id="KW-1133">Transmembrane helix</keyword>
<keyword evidence="11" id="KW-1185">Reference proteome</keyword>
<dbReference type="InterPro" id="IPR024041">
    <property type="entry name" value="NH4_transpt_AmtB-like_dom"/>
</dbReference>
<organism evidence="10 11">
    <name type="scientific">Auxenochlorella protothecoides</name>
    <name type="common">Green microalga</name>
    <name type="synonym">Chlorella protothecoides</name>
    <dbReference type="NCBI Taxonomy" id="3075"/>
    <lineage>
        <taxon>Eukaryota</taxon>
        <taxon>Viridiplantae</taxon>
        <taxon>Chlorophyta</taxon>
        <taxon>core chlorophytes</taxon>
        <taxon>Trebouxiophyceae</taxon>
        <taxon>Chlorellales</taxon>
        <taxon>Chlorellaceae</taxon>
        <taxon>Auxenochlorella</taxon>
    </lineage>
</organism>
<dbReference type="GO" id="GO:0097272">
    <property type="term" value="P:ammonium homeostasis"/>
    <property type="evidence" value="ECO:0007669"/>
    <property type="project" value="TreeGrafter"/>
</dbReference>
<dbReference type="OrthoDB" id="534912at2759"/>
<dbReference type="GeneID" id="23618045"/>
<evidence type="ECO:0000313" key="11">
    <source>
        <dbReference type="Proteomes" id="UP000028924"/>
    </source>
</evidence>
<dbReference type="PANTHER" id="PTHR11730">
    <property type="entry name" value="AMMONIUM TRANSPORTER"/>
    <property type="match status" value="1"/>
</dbReference>
<evidence type="ECO:0000256" key="7">
    <source>
        <dbReference type="ARBA" id="ARBA00023177"/>
    </source>
</evidence>
<dbReference type="EMBL" id="KL662130">
    <property type="protein sequence ID" value="KFM26697.1"/>
    <property type="molecule type" value="Genomic_DNA"/>
</dbReference>
<comment type="similarity">
    <text evidence="2">Belongs to the ammonia transporter channel (TC 1.A.11.2) family.</text>
</comment>
<dbReference type="RefSeq" id="XP_011399635.1">
    <property type="nucleotide sequence ID" value="XM_011401333.1"/>
</dbReference>
<keyword evidence="6 8" id="KW-0472">Membrane</keyword>
<dbReference type="Pfam" id="PF00909">
    <property type="entry name" value="Ammonium_transp"/>
    <property type="match status" value="2"/>
</dbReference>
<proteinExistence type="inferred from homology"/>
<evidence type="ECO:0000256" key="2">
    <source>
        <dbReference type="ARBA" id="ARBA00005887"/>
    </source>
</evidence>
<feature type="domain" description="Ammonium transporter AmtB-like" evidence="9">
    <location>
        <begin position="262"/>
        <end position="399"/>
    </location>
</feature>
<dbReference type="STRING" id="3075.A0A087SLU3"/>
<dbReference type="InterPro" id="IPR029020">
    <property type="entry name" value="Ammonium/urea_transptr"/>
</dbReference>
<feature type="transmembrane region" description="Helical" evidence="8">
    <location>
        <begin position="49"/>
        <end position="68"/>
    </location>
</feature>
<gene>
    <name evidence="10" type="ORF">F751_6654</name>
</gene>
<feature type="transmembrane region" description="Helical" evidence="8">
    <location>
        <begin position="75"/>
        <end position="98"/>
    </location>
</feature>
<evidence type="ECO:0000256" key="6">
    <source>
        <dbReference type="ARBA" id="ARBA00023136"/>
    </source>
</evidence>
<dbReference type="KEGG" id="apro:F751_6654"/>
<dbReference type="Proteomes" id="UP000028924">
    <property type="component" value="Unassembled WGS sequence"/>
</dbReference>